<organism evidence="1 2">
    <name type="scientific">Candida boidinii</name>
    <name type="common">Yeast</name>
    <dbReference type="NCBI Taxonomy" id="5477"/>
    <lineage>
        <taxon>Eukaryota</taxon>
        <taxon>Fungi</taxon>
        <taxon>Dikarya</taxon>
        <taxon>Ascomycota</taxon>
        <taxon>Saccharomycotina</taxon>
        <taxon>Pichiomycetes</taxon>
        <taxon>Pichiales</taxon>
        <taxon>Pichiaceae</taxon>
        <taxon>Ogataea</taxon>
        <taxon>Ogataea/Candida clade</taxon>
    </lineage>
</organism>
<name>A0ACB5TXA0_CANBO</name>
<evidence type="ECO:0000313" key="2">
    <source>
        <dbReference type="Proteomes" id="UP001165101"/>
    </source>
</evidence>
<sequence length="619" mass="71389">MNDSPEGFDNLKIEPSEADEIKKLIENYGPITQILSSYSWRSMKESSSLLKEIFDKSPSNYFKIDQVSSIGGEILIEQLSTIRHRGAFSSVYPTFISCCIRCKTYGKSDIVKQWLDDCIDNILKLKYNQYITRRSAGIPFLITAILTSEVEYNKKTKKFSLDLIEYTIDKLLNISKLTIDSIESGDIKNDSTQKNEVVVKLDKIDLPQVNAINCIRSIFIESSLSDVSIFFIDKVLDLCLNQFDSPIWSIRNCSVMLFSALQNKLFGCKKRKKMNLNSEDSVKSLTIYSITNIETLNNLPTVSSRLFFSKFKDIKEILFKNLKGSIQDTNKDNENIERIFPILTVLSRLEATNNYNGLVEFKPLIFKCLENKIYKVREMASKSLPCIITDDEILLTCSELIEQAVTTRDMNKCHGYIFAIKELILRSISRKDEIDSTENNLSSELINKIYSYFGEFINNDINPKYPIILLYLQIVAILNDYKQVDNKVIDQLGNWFINENLTSFELNGAKQLSLSISCDILLNTYINRRDNNNNSTTTTIEFIEFAINSDYFEVVLKLIEICNLKIEYLSNDIVKLLIEYLWKIILNENEWSFTKSRSLDLLKNLLLMNNNTLDITHQK</sequence>
<protein>
    <submittedName>
        <fullName evidence="1">Unnamed protein product</fullName>
    </submittedName>
</protein>
<dbReference type="EMBL" id="BSXV01002949">
    <property type="protein sequence ID" value="GME97168.1"/>
    <property type="molecule type" value="Genomic_DNA"/>
</dbReference>
<accession>A0ACB5TXA0</accession>
<proteinExistence type="predicted"/>
<reference evidence="1" key="1">
    <citation type="submission" date="2023-04" db="EMBL/GenBank/DDBJ databases">
        <title>Candida boidinii NBRC 1967.</title>
        <authorList>
            <person name="Ichikawa N."/>
            <person name="Sato H."/>
            <person name="Tonouchi N."/>
        </authorList>
    </citation>
    <scope>NUCLEOTIDE SEQUENCE</scope>
    <source>
        <strain evidence="1">NBRC 1967</strain>
    </source>
</reference>
<keyword evidence="2" id="KW-1185">Reference proteome</keyword>
<comment type="caution">
    <text evidence="1">The sequence shown here is derived from an EMBL/GenBank/DDBJ whole genome shotgun (WGS) entry which is preliminary data.</text>
</comment>
<gene>
    <name evidence="1" type="ORF">Cboi01_000452200</name>
</gene>
<dbReference type="Proteomes" id="UP001165101">
    <property type="component" value="Unassembled WGS sequence"/>
</dbReference>
<evidence type="ECO:0000313" key="1">
    <source>
        <dbReference type="EMBL" id="GME97168.1"/>
    </source>
</evidence>